<evidence type="ECO:0000313" key="3">
    <source>
        <dbReference type="Proteomes" id="UP000318126"/>
    </source>
</evidence>
<keyword evidence="3" id="KW-1185">Reference proteome</keyword>
<dbReference type="Proteomes" id="UP000318126">
    <property type="component" value="Unassembled WGS sequence"/>
</dbReference>
<evidence type="ECO:0000256" key="1">
    <source>
        <dbReference type="SAM" id="SignalP"/>
    </source>
</evidence>
<evidence type="ECO:0000313" key="2">
    <source>
        <dbReference type="EMBL" id="TRY12272.1"/>
    </source>
</evidence>
<evidence type="ECO:0008006" key="4">
    <source>
        <dbReference type="Google" id="ProtNLM"/>
    </source>
</evidence>
<dbReference type="AlphaFoldDB" id="A0A553JIJ4"/>
<proteinExistence type="predicted"/>
<keyword evidence="1" id="KW-0732">Signal</keyword>
<dbReference type="RefSeq" id="WP_144042274.1">
    <property type="nucleotide sequence ID" value="NZ_BMPL01000041.1"/>
</dbReference>
<reference evidence="3" key="1">
    <citation type="submission" date="2019-07" db="EMBL/GenBank/DDBJ databases">
        <title>Shewanella sp. YLB-08 draft genomic sequence.</title>
        <authorList>
            <person name="Yu L."/>
        </authorList>
    </citation>
    <scope>NUCLEOTIDE SEQUENCE [LARGE SCALE GENOMIC DNA]</scope>
    <source>
        <strain evidence="3">JCM 20706</strain>
    </source>
</reference>
<organism evidence="2 3">
    <name type="scientific">Shewanella hanedai</name>
    <name type="common">Alteromonas hanedai</name>
    <dbReference type="NCBI Taxonomy" id="25"/>
    <lineage>
        <taxon>Bacteria</taxon>
        <taxon>Pseudomonadati</taxon>
        <taxon>Pseudomonadota</taxon>
        <taxon>Gammaproteobacteria</taxon>
        <taxon>Alteromonadales</taxon>
        <taxon>Shewanellaceae</taxon>
        <taxon>Shewanella</taxon>
    </lineage>
</organism>
<dbReference type="EMBL" id="VKGK01000037">
    <property type="protein sequence ID" value="TRY12272.1"/>
    <property type="molecule type" value="Genomic_DNA"/>
</dbReference>
<feature type="chain" id="PRO_5022027676" description="DUF4842 domain-containing protein" evidence="1">
    <location>
        <begin position="17"/>
        <end position="431"/>
    </location>
</feature>
<dbReference type="PROSITE" id="PS51257">
    <property type="entry name" value="PROKAR_LIPOPROTEIN"/>
    <property type="match status" value="1"/>
</dbReference>
<dbReference type="OrthoDB" id="6264181at2"/>
<feature type="signal peptide" evidence="1">
    <location>
        <begin position="1"/>
        <end position="16"/>
    </location>
</feature>
<accession>A0A553JIJ4</accession>
<protein>
    <recommendedName>
        <fullName evidence="4">DUF4842 domain-containing protein</fullName>
    </recommendedName>
</protein>
<comment type="caution">
    <text evidence="2">The sequence shown here is derived from an EMBL/GenBank/DDBJ whole genome shotgun (WGS) entry which is preliminary data.</text>
</comment>
<sequence length="431" mass="47355">MKKCSFSLIAFSIALAGCGGSDGGGSDSGGTPEVPSMVTVEFVEKATQCNFSRPATNVTVIVQRKDGTVLKELSPDSQGKLEFPWDSDSAHFTTVTMQDGQYDIDTELNFVGDDLGIQSRFSDDLNAQCKCQNFEFDTSELATTYLDYNLLIANEEWSLTGQNLSKQFCRAPGETFARVDLMLRPLNSSEDAYGALLDINNLESGIELTANMFTGPDNLGVLLDVQTDADDVSHLRSYANTLDGRKHSEFGIGQMYIFPGLHENNFVQAYRFVDLESTAQGNIDYSSVRRIKVTDPKSVQDITIAQNETLMLEAANQLFSGIINDNAAAYDFSHIGSGRSAFAMDVNATNFDWYLTGPLKGEMPDLALPDNIENALDDSVTSMYLATFGYHQGGSLELLRSEWAKETRTPGALRPAYFDNYDSESITITLF</sequence>
<gene>
    <name evidence="2" type="ORF">FN961_21765</name>
</gene>
<name>A0A553JIJ4_SHEHA</name>